<reference evidence="2" key="2">
    <citation type="submission" date="2023-05" db="EMBL/GenBank/DDBJ databases">
        <authorList>
            <person name="Fouks B."/>
        </authorList>
    </citation>
    <scope>NUCLEOTIDE SEQUENCE</scope>
    <source>
        <strain evidence="2">Stay&amp;Tobe</strain>
        <tissue evidence="2">Testes</tissue>
    </source>
</reference>
<dbReference type="Proteomes" id="UP001233999">
    <property type="component" value="Unassembled WGS sequence"/>
</dbReference>
<keyword evidence="3" id="KW-1185">Reference proteome</keyword>
<sequence>LTQMHESGILQVLDKRSFPFRMDDISDSYKSIEVNDIIPILMIMILGVIISLLILLMEKIISKNCRT</sequence>
<name>A0AAD7ZED6_DIPPU</name>
<accession>A0AAD7ZED6</accession>
<comment type="caution">
    <text evidence="2">The sequence shown here is derived from an EMBL/GenBank/DDBJ whole genome shotgun (WGS) entry which is preliminary data.</text>
</comment>
<keyword evidence="1" id="KW-0812">Transmembrane</keyword>
<dbReference type="EMBL" id="JASPKZ010008779">
    <property type="protein sequence ID" value="KAJ9579003.1"/>
    <property type="molecule type" value="Genomic_DNA"/>
</dbReference>
<proteinExistence type="predicted"/>
<protein>
    <submittedName>
        <fullName evidence="2">Uncharacterized protein</fullName>
    </submittedName>
</protein>
<reference evidence="2" key="1">
    <citation type="journal article" date="2023" name="IScience">
        <title>Live-bearing cockroach genome reveals convergent evolutionary mechanisms linked to viviparity in insects and beyond.</title>
        <authorList>
            <person name="Fouks B."/>
            <person name="Harrison M.C."/>
            <person name="Mikhailova A.A."/>
            <person name="Marchal E."/>
            <person name="English S."/>
            <person name="Carruthers M."/>
            <person name="Jennings E.C."/>
            <person name="Chiamaka E.L."/>
            <person name="Frigard R.A."/>
            <person name="Pippel M."/>
            <person name="Attardo G.M."/>
            <person name="Benoit J.B."/>
            <person name="Bornberg-Bauer E."/>
            <person name="Tobe S.S."/>
        </authorList>
    </citation>
    <scope>NUCLEOTIDE SEQUENCE</scope>
    <source>
        <strain evidence="2">Stay&amp;Tobe</strain>
    </source>
</reference>
<dbReference type="AlphaFoldDB" id="A0AAD7ZED6"/>
<evidence type="ECO:0000256" key="1">
    <source>
        <dbReference type="SAM" id="Phobius"/>
    </source>
</evidence>
<evidence type="ECO:0000313" key="2">
    <source>
        <dbReference type="EMBL" id="KAJ9579003.1"/>
    </source>
</evidence>
<organism evidence="2 3">
    <name type="scientific">Diploptera punctata</name>
    <name type="common">Pacific beetle cockroach</name>
    <dbReference type="NCBI Taxonomy" id="6984"/>
    <lineage>
        <taxon>Eukaryota</taxon>
        <taxon>Metazoa</taxon>
        <taxon>Ecdysozoa</taxon>
        <taxon>Arthropoda</taxon>
        <taxon>Hexapoda</taxon>
        <taxon>Insecta</taxon>
        <taxon>Pterygota</taxon>
        <taxon>Neoptera</taxon>
        <taxon>Polyneoptera</taxon>
        <taxon>Dictyoptera</taxon>
        <taxon>Blattodea</taxon>
        <taxon>Blaberoidea</taxon>
        <taxon>Blaberidae</taxon>
        <taxon>Diplopterinae</taxon>
        <taxon>Diploptera</taxon>
    </lineage>
</organism>
<feature type="transmembrane region" description="Helical" evidence="1">
    <location>
        <begin position="37"/>
        <end position="57"/>
    </location>
</feature>
<gene>
    <name evidence="2" type="ORF">L9F63_024891</name>
</gene>
<feature type="non-terminal residue" evidence="2">
    <location>
        <position position="1"/>
    </location>
</feature>
<evidence type="ECO:0000313" key="3">
    <source>
        <dbReference type="Proteomes" id="UP001233999"/>
    </source>
</evidence>
<keyword evidence="1" id="KW-0472">Membrane</keyword>
<keyword evidence="1" id="KW-1133">Transmembrane helix</keyword>